<dbReference type="KEGG" id="hazt:108667385"/>
<dbReference type="GeneID" id="108667385"/>
<dbReference type="AlphaFoldDB" id="A0A8B7N9F3"/>
<sequence>MASVKASLACVLLFAAVAYAAFPQHQEAAAQHEKAEFAVADVARADGAEVADTEAEAKAYCYGSCCKYFKCFYGLGTWDSYCYPNEKVVYYCYSLVYGYLRCCVPYTSG</sequence>
<keyword evidence="2" id="KW-1185">Reference proteome</keyword>
<organism evidence="2 3">
    <name type="scientific">Hyalella azteca</name>
    <name type="common">Amphipod</name>
    <dbReference type="NCBI Taxonomy" id="294128"/>
    <lineage>
        <taxon>Eukaryota</taxon>
        <taxon>Metazoa</taxon>
        <taxon>Ecdysozoa</taxon>
        <taxon>Arthropoda</taxon>
        <taxon>Crustacea</taxon>
        <taxon>Multicrustacea</taxon>
        <taxon>Malacostraca</taxon>
        <taxon>Eumalacostraca</taxon>
        <taxon>Peracarida</taxon>
        <taxon>Amphipoda</taxon>
        <taxon>Senticaudata</taxon>
        <taxon>Talitrida</taxon>
        <taxon>Talitroidea</taxon>
        <taxon>Hyalellidae</taxon>
        <taxon>Hyalella</taxon>
    </lineage>
</organism>
<evidence type="ECO:0000256" key="1">
    <source>
        <dbReference type="SAM" id="SignalP"/>
    </source>
</evidence>
<evidence type="ECO:0000313" key="2">
    <source>
        <dbReference type="Proteomes" id="UP000694843"/>
    </source>
</evidence>
<feature type="chain" id="PRO_5034781212" evidence="1">
    <location>
        <begin position="21"/>
        <end position="109"/>
    </location>
</feature>
<keyword evidence="1" id="KW-0732">Signal</keyword>
<evidence type="ECO:0000313" key="3">
    <source>
        <dbReference type="RefSeq" id="XP_018009893.1"/>
    </source>
</evidence>
<dbReference type="RefSeq" id="XP_018009893.1">
    <property type="nucleotide sequence ID" value="XM_018154404.2"/>
</dbReference>
<accession>A0A8B7N9F3</accession>
<name>A0A8B7N9F3_HYAAZ</name>
<feature type="signal peptide" evidence="1">
    <location>
        <begin position="1"/>
        <end position="20"/>
    </location>
</feature>
<dbReference type="Proteomes" id="UP000694843">
    <property type="component" value="Unplaced"/>
</dbReference>
<reference evidence="3" key="1">
    <citation type="submission" date="2025-08" db="UniProtKB">
        <authorList>
            <consortium name="RefSeq"/>
        </authorList>
    </citation>
    <scope>IDENTIFICATION</scope>
    <source>
        <tissue evidence="3">Whole organism</tissue>
    </source>
</reference>
<protein>
    <submittedName>
        <fullName evidence="3">Uncharacterized protein LOC108667385</fullName>
    </submittedName>
</protein>
<gene>
    <name evidence="3" type="primary">LOC108667385</name>
</gene>
<proteinExistence type="predicted"/>